<keyword evidence="1" id="KW-1185">Reference proteome</keyword>
<dbReference type="Gramene" id="Jr11_10960_p1">
    <property type="protein sequence ID" value="cds.Jr11_10960_p1"/>
    <property type="gene ID" value="Jr11_10960"/>
</dbReference>
<dbReference type="GeneID" id="108993615"/>
<evidence type="ECO:0000313" key="2">
    <source>
        <dbReference type="RefSeq" id="XP_018824143.1"/>
    </source>
</evidence>
<dbReference type="GO" id="GO:0003676">
    <property type="term" value="F:nucleic acid binding"/>
    <property type="evidence" value="ECO:0007669"/>
    <property type="project" value="InterPro"/>
</dbReference>
<dbReference type="PANTHER" id="PTHR47723:SF19">
    <property type="entry name" value="POLYNUCLEOTIDYL TRANSFERASE, RIBONUCLEASE H-LIKE SUPERFAMILY PROTEIN"/>
    <property type="match status" value="1"/>
</dbReference>
<dbReference type="OrthoDB" id="1906820at2759"/>
<dbReference type="InterPro" id="IPR053151">
    <property type="entry name" value="RNase_H-like"/>
</dbReference>
<dbReference type="GO" id="GO:0004523">
    <property type="term" value="F:RNA-DNA hybrid ribonuclease activity"/>
    <property type="evidence" value="ECO:0007669"/>
    <property type="project" value="InterPro"/>
</dbReference>
<accession>A0A2I4EXM8</accession>
<dbReference type="AlphaFoldDB" id="A0A2I4EXM8"/>
<dbReference type="RefSeq" id="XP_018824143.1">
    <property type="nucleotide sequence ID" value="XM_018968598.1"/>
</dbReference>
<reference evidence="2" key="1">
    <citation type="submission" date="2025-08" db="UniProtKB">
        <authorList>
            <consortium name="RefSeq"/>
        </authorList>
    </citation>
    <scope>IDENTIFICATION</scope>
    <source>
        <tissue evidence="2">Leaves</tissue>
    </source>
</reference>
<dbReference type="InterPro" id="IPR002156">
    <property type="entry name" value="RNaseH_domain"/>
</dbReference>
<dbReference type="Proteomes" id="UP000235220">
    <property type="component" value="Chromosome 11"/>
</dbReference>
<dbReference type="InterPro" id="IPR012337">
    <property type="entry name" value="RNaseH-like_sf"/>
</dbReference>
<dbReference type="InterPro" id="IPR044730">
    <property type="entry name" value="RNase_H-like_dom_plant"/>
</dbReference>
<name>A0A2I4EXM8_JUGRE</name>
<sequence length="293" mass="33266">MVGDGCSIDIWIDYWIPGVKPTSHERGGLALPSLVSLVSNLIDPDTKLWDLSRVRSLFPPQIVVEITKLWLSIEAHKDKLVWRETQGGRRNQWFHEGKCLSPTQSLEHAWSLLSAHQNVTRVERSAEKHTVSWCKPPLRVLKLNVDGAIFPDQHRVGVGIILRDNASTVLMAVSMRESEVNDLAKIELVAMLKGLQLCLTMDIKDLILESDSLLTVNQLNEDTNSWSFLGNIIKETKHLLTRFRSCIVRHIGCMRHLVAHRLARYAWHIQDVSMWSGSCPDFVKEVVRVDSAL</sequence>
<dbReference type="InterPro" id="IPR036397">
    <property type="entry name" value="RNaseH_sf"/>
</dbReference>
<dbReference type="Pfam" id="PF13456">
    <property type="entry name" value="RVT_3"/>
    <property type="match status" value="1"/>
</dbReference>
<organism evidence="1 2">
    <name type="scientific">Juglans regia</name>
    <name type="common">English walnut</name>
    <dbReference type="NCBI Taxonomy" id="51240"/>
    <lineage>
        <taxon>Eukaryota</taxon>
        <taxon>Viridiplantae</taxon>
        <taxon>Streptophyta</taxon>
        <taxon>Embryophyta</taxon>
        <taxon>Tracheophyta</taxon>
        <taxon>Spermatophyta</taxon>
        <taxon>Magnoliopsida</taxon>
        <taxon>eudicotyledons</taxon>
        <taxon>Gunneridae</taxon>
        <taxon>Pentapetalae</taxon>
        <taxon>rosids</taxon>
        <taxon>fabids</taxon>
        <taxon>Fagales</taxon>
        <taxon>Juglandaceae</taxon>
        <taxon>Juglans</taxon>
    </lineage>
</organism>
<proteinExistence type="predicted"/>
<dbReference type="Gene3D" id="3.30.420.10">
    <property type="entry name" value="Ribonuclease H-like superfamily/Ribonuclease H"/>
    <property type="match status" value="1"/>
</dbReference>
<dbReference type="KEGG" id="jre:108993615"/>
<dbReference type="CDD" id="cd06222">
    <property type="entry name" value="RNase_H_like"/>
    <property type="match status" value="1"/>
</dbReference>
<dbReference type="SUPFAM" id="SSF53098">
    <property type="entry name" value="Ribonuclease H-like"/>
    <property type="match status" value="1"/>
</dbReference>
<gene>
    <name evidence="2" type="primary">LOC108993615</name>
</gene>
<protein>
    <submittedName>
        <fullName evidence="2">Uncharacterized protein LOC108993615</fullName>
    </submittedName>
</protein>
<evidence type="ECO:0000313" key="1">
    <source>
        <dbReference type="Proteomes" id="UP000235220"/>
    </source>
</evidence>
<dbReference type="PANTHER" id="PTHR47723">
    <property type="entry name" value="OS05G0353850 PROTEIN"/>
    <property type="match status" value="1"/>
</dbReference>